<sequence>MTGLHEVTVLWSMLEARALRSPDGVMLVDEVGRSMSFSRVRHTAEQVAAGLLAAGVEPGSVVSWQLPTRIDTVILSLALARLDVVQNPIIPLYRRREVGAMLRQCGAAWLLTVDTFRGFDHGSMARELAAASGDTVRVMVLDGPLPRGDVSRLPPPPSRGDEVRWIYTTSGTTSAPKGVCHSDASLISGALGLTIAAGVTADDVTSILFPYAHIGGPDMLITGLLAGIKTVLMETFEASRAMSLLGLHGATVSGGSTPFYAMFVAEQRSRSHLLVPSLRALVGGGAPMPEALYHEVERVLGITTLHGFGMTESPMITSGTVEDTVDQLATTVGRPVEGCEVEIRDDAGDPCPTGVAGHVWIRGPMLFKHYLVDGDVVAPFDEGGWFSTGDLGLSRPAGHLVLVGRSKDLIIRKGESLSPVEIEEVISAHPAIADVAVIGVPDPDRGERICAVVQVRPGFAVPGVASLREFCVEEGLSWFKAPEQVEIVDSLPKTPTLKTRKQELRDRFADGPAQAAAAGSQLPSRA</sequence>
<dbReference type="InterPro" id="IPR020845">
    <property type="entry name" value="AMP-binding_CS"/>
</dbReference>
<evidence type="ECO:0000259" key="4">
    <source>
        <dbReference type="Pfam" id="PF00501"/>
    </source>
</evidence>
<evidence type="ECO:0000256" key="3">
    <source>
        <dbReference type="SAM" id="MobiDB-lite"/>
    </source>
</evidence>
<dbReference type="AlphaFoldDB" id="A0A7W4VYM7"/>
<name>A0A7W4VYM7_9ACTN</name>
<evidence type="ECO:0000259" key="5">
    <source>
        <dbReference type="Pfam" id="PF13193"/>
    </source>
</evidence>
<reference evidence="6 7" key="1">
    <citation type="submission" date="2020-08" db="EMBL/GenBank/DDBJ databases">
        <title>Sequencing the genomes of 1000 actinobacteria strains.</title>
        <authorList>
            <person name="Klenk H.-P."/>
        </authorList>
    </citation>
    <scope>NUCLEOTIDE SEQUENCE [LARGE SCALE GENOMIC DNA]</scope>
    <source>
        <strain evidence="6 7">DSM 105498</strain>
    </source>
</reference>
<dbReference type="Proteomes" id="UP000589626">
    <property type="component" value="Unassembled WGS sequence"/>
</dbReference>
<dbReference type="Gene3D" id="3.40.50.12780">
    <property type="entry name" value="N-terminal domain of ligase-like"/>
    <property type="match status" value="1"/>
</dbReference>
<dbReference type="Pfam" id="PF13193">
    <property type="entry name" value="AMP-binding_C"/>
    <property type="match status" value="1"/>
</dbReference>
<evidence type="ECO:0000256" key="1">
    <source>
        <dbReference type="ARBA" id="ARBA00006432"/>
    </source>
</evidence>
<evidence type="ECO:0000256" key="2">
    <source>
        <dbReference type="ARBA" id="ARBA00022598"/>
    </source>
</evidence>
<accession>A0A7W4VYM7</accession>
<comment type="similarity">
    <text evidence="1">Belongs to the ATP-dependent AMP-binding enzyme family.</text>
</comment>
<keyword evidence="7" id="KW-1185">Reference proteome</keyword>
<keyword evidence="2 6" id="KW-0436">Ligase</keyword>
<organism evidence="6 7">
    <name type="scientific">Nocardioides soli</name>
    <dbReference type="NCBI Taxonomy" id="1036020"/>
    <lineage>
        <taxon>Bacteria</taxon>
        <taxon>Bacillati</taxon>
        <taxon>Actinomycetota</taxon>
        <taxon>Actinomycetes</taxon>
        <taxon>Propionibacteriales</taxon>
        <taxon>Nocardioidaceae</taxon>
        <taxon>Nocardioides</taxon>
    </lineage>
</organism>
<dbReference type="Gene3D" id="3.30.300.30">
    <property type="match status" value="1"/>
</dbReference>
<comment type="caution">
    <text evidence="6">The sequence shown here is derived from an EMBL/GenBank/DDBJ whole genome shotgun (WGS) entry which is preliminary data.</text>
</comment>
<feature type="domain" description="AMP-binding enzyme C-terminal" evidence="5">
    <location>
        <begin position="421"/>
        <end position="496"/>
    </location>
</feature>
<dbReference type="Pfam" id="PF00501">
    <property type="entry name" value="AMP-binding"/>
    <property type="match status" value="1"/>
</dbReference>
<dbReference type="PROSITE" id="PS00455">
    <property type="entry name" value="AMP_BINDING"/>
    <property type="match status" value="1"/>
</dbReference>
<dbReference type="PANTHER" id="PTHR43201">
    <property type="entry name" value="ACYL-COA SYNTHETASE"/>
    <property type="match status" value="1"/>
</dbReference>
<evidence type="ECO:0000313" key="7">
    <source>
        <dbReference type="Proteomes" id="UP000589626"/>
    </source>
</evidence>
<dbReference type="PANTHER" id="PTHR43201:SF5">
    <property type="entry name" value="MEDIUM-CHAIN ACYL-COA LIGASE ACSF2, MITOCHONDRIAL"/>
    <property type="match status" value="1"/>
</dbReference>
<dbReference type="EMBL" id="JACHWR010000002">
    <property type="protein sequence ID" value="MBB3043722.1"/>
    <property type="molecule type" value="Genomic_DNA"/>
</dbReference>
<proteinExistence type="inferred from homology"/>
<dbReference type="InterPro" id="IPR045851">
    <property type="entry name" value="AMP-bd_C_sf"/>
</dbReference>
<feature type="domain" description="AMP-dependent synthetase/ligase" evidence="4">
    <location>
        <begin position="14"/>
        <end position="371"/>
    </location>
</feature>
<dbReference type="InterPro" id="IPR000873">
    <property type="entry name" value="AMP-dep_synth/lig_dom"/>
</dbReference>
<dbReference type="RefSeq" id="WP_183593502.1">
    <property type="nucleotide sequence ID" value="NZ_JACHWR010000002.1"/>
</dbReference>
<protein>
    <submittedName>
        <fullName evidence="6">Acyl-CoA synthetase (AMP-forming)/AMP-acid ligase II</fullName>
    </submittedName>
</protein>
<gene>
    <name evidence="6" type="ORF">FHU40_003540</name>
</gene>
<feature type="compositionally biased region" description="Low complexity" evidence="3">
    <location>
        <begin position="510"/>
        <end position="526"/>
    </location>
</feature>
<dbReference type="SUPFAM" id="SSF56801">
    <property type="entry name" value="Acetyl-CoA synthetase-like"/>
    <property type="match status" value="1"/>
</dbReference>
<feature type="region of interest" description="Disordered" evidence="3">
    <location>
        <begin position="505"/>
        <end position="526"/>
    </location>
</feature>
<evidence type="ECO:0000313" key="6">
    <source>
        <dbReference type="EMBL" id="MBB3043722.1"/>
    </source>
</evidence>
<dbReference type="GO" id="GO:0031956">
    <property type="term" value="F:medium-chain fatty acid-CoA ligase activity"/>
    <property type="evidence" value="ECO:0007669"/>
    <property type="project" value="TreeGrafter"/>
</dbReference>
<dbReference type="GO" id="GO:0006631">
    <property type="term" value="P:fatty acid metabolic process"/>
    <property type="evidence" value="ECO:0007669"/>
    <property type="project" value="TreeGrafter"/>
</dbReference>
<dbReference type="InterPro" id="IPR025110">
    <property type="entry name" value="AMP-bd_C"/>
</dbReference>
<dbReference type="InterPro" id="IPR042099">
    <property type="entry name" value="ANL_N_sf"/>
</dbReference>